<dbReference type="OrthoDB" id="9800445at2"/>
<comment type="subunit">
    <text evidence="6">Interacts with the cytoplasmic NapA precursor.</text>
</comment>
<dbReference type="Pfam" id="PF12838">
    <property type="entry name" value="Fer4_7"/>
    <property type="match status" value="1"/>
</dbReference>
<dbReference type="CDD" id="cd10564">
    <property type="entry name" value="NapF_like"/>
    <property type="match status" value="1"/>
</dbReference>
<keyword evidence="6" id="KW-0963">Cytoplasm</keyword>
<evidence type="ECO:0000313" key="8">
    <source>
        <dbReference type="EMBL" id="SOE01656.1"/>
    </source>
</evidence>
<comment type="similarity">
    <text evidence="6">Belongs to the NapF family.</text>
</comment>
<feature type="binding site" evidence="6">
    <location>
        <position position="84"/>
    </location>
    <ligand>
        <name>[4Fe-4S] cluster</name>
        <dbReference type="ChEBI" id="CHEBI:49883"/>
        <label>2</label>
    </ligand>
</feature>
<dbReference type="PROSITE" id="PS51318">
    <property type="entry name" value="TAT"/>
    <property type="match status" value="1"/>
</dbReference>
<dbReference type="Gene3D" id="3.30.70.20">
    <property type="match status" value="2"/>
</dbReference>
<dbReference type="SUPFAM" id="SSF54862">
    <property type="entry name" value="4Fe-4S ferredoxins"/>
    <property type="match status" value="1"/>
</dbReference>
<feature type="binding site" evidence="6">
    <location>
        <position position="78"/>
    </location>
    <ligand>
        <name>[4Fe-4S] cluster</name>
        <dbReference type="ChEBI" id="CHEBI:49883"/>
        <label>2</label>
    </ligand>
</feature>
<evidence type="ECO:0000256" key="6">
    <source>
        <dbReference type="HAMAP-Rule" id="MF_02201"/>
    </source>
</evidence>
<keyword evidence="3 6" id="KW-0677">Repeat</keyword>
<evidence type="ECO:0000313" key="9">
    <source>
        <dbReference type="Proteomes" id="UP000219621"/>
    </source>
</evidence>
<dbReference type="InterPro" id="IPR004496">
    <property type="entry name" value="NapF"/>
</dbReference>
<gene>
    <name evidence="6" type="primary">napF</name>
    <name evidence="8" type="ORF">SAMN05421508_1215</name>
</gene>
<dbReference type="InterPro" id="IPR006311">
    <property type="entry name" value="TAT_signal"/>
</dbReference>
<dbReference type="InterPro" id="IPR050572">
    <property type="entry name" value="Fe-S_Ferredoxin"/>
</dbReference>
<dbReference type="PANTHER" id="PTHR43687:SF4">
    <property type="entry name" value="BLR5484 PROTEIN"/>
    <property type="match status" value="1"/>
</dbReference>
<feature type="binding site" evidence="6">
    <location>
        <position position="150"/>
    </location>
    <ligand>
        <name>[4Fe-4S] cluster</name>
        <dbReference type="ChEBI" id="CHEBI:49883"/>
        <label>3</label>
    </ligand>
</feature>
<dbReference type="InterPro" id="IPR017896">
    <property type="entry name" value="4Fe4S_Fe-S-bd"/>
</dbReference>
<dbReference type="Proteomes" id="UP000219621">
    <property type="component" value="Unassembled WGS sequence"/>
</dbReference>
<comment type="cofactor">
    <cofactor evidence="6">
        <name>[4Fe-4S] cluster</name>
        <dbReference type="ChEBI" id="CHEBI:49883"/>
    </cofactor>
</comment>
<reference evidence="8 9" key="1">
    <citation type="submission" date="2017-09" db="EMBL/GenBank/DDBJ databases">
        <authorList>
            <person name="Ehlers B."/>
            <person name="Leendertz F.H."/>
        </authorList>
    </citation>
    <scope>NUCLEOTIDE SEQUENCE [LARGE SCALE GENOMIC DNA]</scope>
    <source>
        <strain evidence="8 9">USBA 140</strain>
    </source>
</reference>
<dbReference type="HAMAP" id="MF_02201">
    <property type="entry name" value="NapF"/>
    <property type="match status" value="1"/>
</dbReference>
<keyword evidence="9" id="KW-1185">Reference proteome</keyword>
<feature type="binding site" evidence="6">
    <location>
        <position position="53"/>
    </location>
    <ligand>
        <name>[4Fe-4S] cluster</name>
        <dbReference type="ChEBI" id="CHEBI:49883"/>
        <label>1</label>
    </ligand>
</feature>
<dbReference type="EMBL" id="OCNJ01000021">
    <property type="protein sequence ID" value="SOE01656.1"/>
    <property type="molecule type" value="Genomic_DNA"/>
</dbReference>
<comment type="function">
    <text evidence="6">Could be involved in the maturation of NapA, the catalytic subunit of the periplasmic nitrate reductase, before its export into the periplasm.</text>
</comment>
<accession>A0A286H2I2</accession>
<evidence type="ECO:0000259" key="7">
    <source>
        <dbReference type="PROSITE" id="PS51379"/>
    </source>
</evidence>
<sequence>MTAAPSTAVSPASLTRRGLFRRLAGASTAEALRPPFAVAEADFTDLCTRCGDCAAACPPGIIVMAGGYPEVNFHQSGCDFCGRCADACRDHALVRGAAAGWRHAVAVADSCLAAQGVVCRVCGEQCEAGAIRFRPAVGGRAAPVVDPAACTGCGACIAPCPAGAVSVAFA</sequence>
<evidence type="ECO:0000256" key="4">
    <source>
        <dbReference type="ARBA" id="ARBA00023004"/>
    </source>
</evidence>
<keyword evidence="5 6" id="KW-0411">Iron-sulfur</keyword>
<feature type="domain" description="4Fe-4S ferredoxin-type" evidence="7">
    <location>
        <begin position="141"/>
        <end position="170"/>
    </location>
</feature>
<keyword evidence="2 6" id="KW-0479">Metal-binding</keyword>
<feature type="binding site" evidence="6">
    <location>
        <position position="57"/>
    </location>
    <ligand>
        <name>[4Fe-4S] cluster</name>
        <dbReference type="ChEBI" id="CHEBI:49883"/>
        <label>1</label>
    </ligand>
</feature>
<name>A0A286H2I2_9PROT</name>
<feature type="binding site" evidence="6">
    <location>
        <position position="88"/>
    </location>
    <ligand>
        <name>[4Fe-4S] cluster</name>
        <dbReference type="ChEBI" id="CHEBI:49883"/>
        <label>2</label>
    </ligand>
</feature>
<feature type="domain" description="4Fe-4S ferredoxin-type" evidence="7">
    <location>
        <begin position="69"/>
        <end position="98"/>
    </location>
</feature>
<dbReference type="GO" id="GO:0005737">
    <property type="term" value="C:cytoplasm"/>
    <property type="evidence" value="ECO:0007669"/>
    <property type="project" value="UniProtKB-SubCell"/>
</dbReference>
<dbReference type="AlphaFoldDB" id="A0A286H2I2"/>
<keyword evidence="4 6" id="KW-0408">Iron</keyword>
<dbReference type="PROSITE" id="PS51379">
    <property type="entry name" value="4FE4S_FER_2"/>
    <property type="match status" value="3"/>
</dbReference>
<evidence type="ECO:0000256" key="1">
    <source>
        <dbReference type="ARBA" id="ARBA00022485"/>
    </source>
</evidence>
<feature type="binding site" evidence="6">
    <location>
        <position position="47"/>
    </location>
    <ligand>
        <name>[4Fe-4S] cluster</name>
        <dbReference type="ChEBI" id="CHEBI:49883"/>
        <label>1</label>
    </ligand>
</feature>
<dbReference type="InterPro" id="IPR017900">
    <property type="entry name" value="4Fe4S_Fe_S_CS"/>
</dbReference>
<dbReference type="GO" id="GO:0046872">
    <property type="term" value="F:metal ion binding"/>
    <property type="evidence" value="ECO:0007669"/>
    <property type="project" value="UniProtKB-KW"/>
</dbReference>
<feature type="binding site" evidence="6">
    <location>
        <position position="81"/>
    </location>
    <ligand>
        <name>[4Fe-4S] cluster</name>
        <dbReference type="ChEBI" id="CHEBI:49883"/>
        <label>2</label>
    </ligand>
</feature>
<dbReference type="PANTHER" id="PTHR43687">
    <property type="entry name" value="ADENYLYLSULFATE REDUCTASE, BETA SUBUNIT"/>
    <property type="match status" value="1"/>
</dbReference>
<keyword evidence="1 6" id="KW-0004">4Fe-4S</keyword>
<feature type="binding site" evidence="6">
    <location>
        <position position="50"/>
    </location>
    <ligand>
        <name>[4Fe-4S] cluster</name>
        <dbReference type="ChEBI" id="CHEBI:49883"/>
        <label>1</label>
    </ligand>
</feature>
<evidence type="ECO:0000256" key="5">
    <source>
        <dbReference type="ARBA" id="ARBA00023014"/>
    </source>
</evidence>
<dbReference type="Pfam" id="PF13187">
    <property type="entry name" value="Fer4_9"/>
    <property type="match status" value="1"/>
</dbReference>
<dbReference type="GO" id="GO:0051539">
    <property type="term" value="F:4 iron, 4 sulfur cluster binding"/>
    <property type="evidence" value="ECO:0007669"/>
    <property type="project" value="UniProtKB-UniRule"/>
</dbReference>
<feature type="binding site" evidence="6">
    <location>
        <position position="156"/>
    </location>
    <ligand>
        <name>[4Fe-4S] cluster</name>
        <dbReference type="ChEBI" id="CHEBI:49883"/>
        <label>3</label>
    </ligand>
</feature>
<organism evidence="8 9">
    <name type="scientific">Caenispirillum bisanense</name>
    <dbReference type="NCBI Taxonomy" id="414052"/>
    <lineage>
        <taxon>Bacteria</taxon>
        <taxon>Pseudomonadati</taxon>
        <taxon>Pseudomonadota</taxon>
        <taxon>Alphaproteobacteria</taxon>
        <taxon>Rhodospirillales</taxon>
        <taxon>Novispirillaceae</taxon>
        <taxon>Caenispirillum</taxon>
    </lineage>
</organism>
<feature type="binding site" evidence="6">
    <location>
        <position position="160"/>
    </location>
    <ligand>
        <name>[4Fe-4S] cluster</name>
        <dbReference type="ChEBI" id="CHEBI:49883"/>
        <label>3</label>
    </ligand>
</feature>
<dbReference type="PROSITE" id="PS00198">
    <property type="entry name" value="4FE4S_FER_1"/>
    <property type="match status" value="2"/>
</dbReference>
<evidence type="ECO:0000256" key="3">
    <source>
        <dbReference type="ARBA" id="ARBA00022737"/>
    </source>
</evidence>
<dbReference type="NCBIfam" id="TIGR00402">
    <property type="entry name" value="napF"/>
    <property type="match status" value="1"/>
</dbReference>
<protein>
    <recommendedName>
        <fullName evidence="6">Ferredoxin-type protein NapF</fullName>
    </recommendedName>
</protein>
<dbReference type="RefSeq" id="WP_097281725.1">
    <property type="nucleotide sequence ID" value="NZ_OCNJ01000021.1"/>
</dbReference>
<evidence type="ECO:0000256" key="2">
    <source>
        <dbReference type="ARBA" id="ARBA00022723"/>
    </source>
</evidence>
<feature type="binding site" evidence="6">
    <location>
        <position position="153"/>
    </location>
    <ligand>
        <name>[4Fe-4S] cluster</name>
        <dbReference type="ChEBI" id="CHEBI:49883"/>
        <label>3</label>
    </ligand>
</feature>
<feature type="domain" description="4Fe-4S ferredoxin-type" evidence="7">
    <location>
        <begin position="37"/>
        <end position="67"/>
    </location>
</feature>
<comment type="subcellular location">
    <subcellularLocation>
        <location evidence="6">Cytoplasm</location>
    </subcellularLocation>
</comment>
<proteinExistence type="inferred from homology"/>